<dbReference type="RefSeq" id="XP_067550808.1">
    <property type="nucleotide sequence ID" value="XM_067695185.1"/>
</dbReference>
<evidence type="ECO:0000259" key="9">
    <source>
        <dbReference type="Pfam" id="PF14615"/>
    </source>
</evidence>
<evidence type="ECO:0000256" key="1">
    <source>
        <dbReference type="ARBA" id="ARBA00003035"/>
    </source>
</evidence>
<evidence type="ECO:0000256" key="6">
    <source>
        <dbReference type="ARBA" id="ARBA00023242"/>
    </source>
</evidence>
<comment type="similarity">
    <text evidence="3">Belongs to the RSA3 family.</text>
</comment>
<dbReference type="PANTHER" id="PTHR28127:SF1">
    <property type="entry name" value="RIBOSOME ASSEMBLY PROTEIN 3"/>
    <property type="match status" value="1"/>
</dbReference>
<reference evidence="10 11" key="1">
    <citation type="submission" date="2020-12" db="EMBL/GenBank/DDBJ databases">
        <title>Effect of drift, selection, and recombination on the evolution of hybrid genomes in Candida yeast pathogens.</title>
        <authorList>
            <person name="Mixao V."/>
            <person name="Ksiezopolska E."/>
            <person name="Saus E."/>
            <person name="Boekhout T."/>
            <person name="Gacser A."/>
            <person name="Gabaldon T."/>
        </authorList>
    </citation>
    <scope>NUCLEOTIDE SEQUENCE [LARGE SCALE GENOMIC DNA]</scope>
    <source>
        <strain evidence="10 11">BP57</strain>
    </source>
</reference>
<sequence>MVVASKQNNGREKKLSNRRRKKRRTEDFSSSSESSSSSSSSESESEDEADNKEVPTTEQITMDDIDIDAIDETAKLTKRAPENLTIQQKQQLNTIPFSTTPVSEITNPNTANALKSIPNLTEVTNSIDQSKQEINARFLKLMTTEFGNDIDELRKKPDFKEASLTVLAKTLQSGSNMFDIDLLEGLLGEEEKAK</sequence>
<dbReference type="InterPro" id="IPR028217">
    <property type="entry name" value="Rsa3_C"/>
</dbReference>
<evidence type="ECO:0000256" key="3">
    <source>
        <dbReference type="ARBA" id="ARBA00006256"/>
    </source>
</evidence>
<evidence type="ECO:0000256" key="4">
    <source>
        <dbReference type="ARBA" id="ARBA00015339"/>
    </source>
</evidence>
<organism evidence="10 11">
    <name type="scientific">Candida metapsilosis</name>
    <dbReference type="NCBI Taxonomy" id="273372"/>
    <lineage>
        <taxon>Eukaryota</taxon>
        <taxon>Fungi</taxon>
        <taxon>Dikarya</taxon>
        <taxon>Ascomycota</taxon>
        <taxon>Saccharomycotina</taxon>
        <taxon>Pichiomycetes</taxon>
        <taxon>Debaryomycetaceae</taxon>
        <taxon>Candida/Lodderomyces clade</taxon>
        <taxon>Candida</taxon>
    </lineage>
</organism>
<evidence type="ECO:0000256" key="5">
    <source>
        <dbReference type="ARBA" id="ARBA00022517"/>
    </source>
</evidence>
<protein>
    <recommendedName>
        <fullName evidence="4">Ribosome assembly protein 3</fullName>
    </recommendedName>
</protein>
<feature type="region of interest" description="Disordered" evidence="8">
    <location>
        <begin position="1"/>
        <end position="66"/>
    </location>
</feature>
<feature type="compositionally biased region" description="Low complexity" evidence="8">
    <location>
        <begin position="29"/>
        <end position="42"/>
    </location>
</feature>
<keyword evidence="6" id="KW-0539">Nucleus</keyword>
<proteinExistence type="inferred from homology"/>
<dbReference type="Pfam" id="PF14615">
    <property type="entry name" value="Rsa3"/>
    <property type="match status" value="1"/>
</dbReference>
<dbReference type="EMBL" id="JAEOAQ010000001">
    <property type="protein sequence ID" value="KAG5421692.1"/>
    <property type="molecule type" value="Genomic_DNA"/>
</dbReference>
<evidence type="ECO:0000313" key="11">
    <source>
        <dbReference type="Proteomes" id="UP000669133"/>
    </source>
</evidence>
<feature type="domain" description="Ribosome-assembly protein 3 C-terminal" evidence="9">
    <location>
        <begin position="136"/>
        <end position="179"/>
    </location>
</feature>
<keyword evidence="7" id="KW-0687">Ribonucleoprotein</keyword>
<evidence type="ECO:0000256" key="8">
    <source>
        <dbReference type="SAM" id="MobiDB-lite"/>
    </source>
</evidence>
<evidence type="ECO:0000313" key="10">
    <source>
        <dbReference type="EMBL" id="KAG5421692.1"/>
    </source>
</evidence>
<evidence type="ECO:0000256" key="2">
    <source>
        <dbReference type="ARBA" id="ARBA00004604"/>
    </source>
</evidence>
<name>A0A8H7ZGL7_9ASCO</name>
<dbReference type="GO" id="GO:0030687">
    <property type="term" value="C:preribosome, large subunit precursor"/>
    <property type="evidence" value="ECO:0007669"/>
    <property type="project" value="TreeGrafter"/>
</dbReference>
<dbReference type="AlphaFoldDB" id="A0A8H7ZGL7"/>
<keyword evidence="11" id="KW-1185">Reference proteome</keyword>
<evidence type="ECO:0000256" key="7">
    <source>
        <dbReference type="ARBA" id="ARBA00023274"/>
    </source>
</evidence>
<accession>A0A8H7ZGL7</accession>
<keyword evidence="5" id="KW-0690">Ribosome biogenesis</keyword>
<dbReference type="InterPro" id="IPR051898">
    <property type="entry name" value="Ribosome_Assembly_3"/>
</dbReference>
<gene>
    <name evidence="10" type="ORF">I9W82_000784</name>
</gene>
<dbReference type="Proteomes" id="UP000669133">
    <property type="component" value="Unassembled WGS sequence"/>
</dbReference>
<comment type="subcellular location">
    <subcellularLocation>
        <location evidence="2">Nucleus</location>
        <location evidence="2">Nucleolus</location>
    </subcellularLocation>
</comment>
<dbReference type="PANTHER" id="PTHR28127">
    <property type="entry name" value="RIBOSOME ASSEMBLY PROTEIN 3"/>
    <property type="match status" value="1"/>
</dbReference>
<dbReference type="GeneID" id="93649413"/>
<comment type="caution">
    <text evidence="10">The sequence shown here is derived from an EMBL/GenBank/DDBJ whole genome shotgun (WGS) entry which is preliminary data.</text>
</comment>
<comment type="function">
    <text evidence="1">Required for efficient biogenesis of the 60S ribosomal subunit.</text>
</comment>
<dbReference type="GO" id="GO:0000027">
    <property type="term" value="P:ribosomal large subunit assembly"/>
    <property type="evidence" value="ECO:0007669"/>
    <property type="project" value="TreeGrafter"/>
</dbReference>
<dbReference type="OrthoDB" id="69550at2759"/>
<dbReference type="GO" id="GO:0005730">
    <property type="term" value="C:nucleolus"/>
    <property type="evidence" value="ECO:0007669"/>
    <property type="project" value="UniProtKB-SubCell"/>
</dbReference>